<accession>A0ABD0JZU8</accession>
<feature type="compositionally biased region" description="Acidic residues" evidence="1">
    <location>
        <begin position="238"/>
        <end position="261"/>
    </location>
</feature>
<dbReference type="AlphaFoldDB" id="A0ABD0JZU8"/>
<feature type="compositionally biased region" description="Basic residues" evidence="1">
    <location>
        <begin position="506"/>
        <end position="516"/>
    </location>
</feature>
<gene>
    <name evidence="2" type="ORF">BaRGS_00028566</name>
</gene>
<feature type="compositionally biased region" description="Polar residues" evidence="1">
    <location>
        <begin position="72"/>
        <end position="88"/>
    </location>
</feature>
<protein>
    <submittedName>
        <fullName evidence="2">Uncharacterized protein</fullName>
    </submittedName>
</protein>
<sequence>MRRRNQPAKRHPASPSRPRSGNRQAGPVFVLKIGGTNNSLTLNVSPGGNISSTHSHSVTNVRKRSAKEASKATDQSVPNSIAETSEQQGDLPVTYYGKREALDRSLEHYDDEENLSMKALPERRLVEESYSNPDTHSQCSLDMPDDLDRLVKLLPEDTGGSLSLRSNNHDLAPVSLESDNPHEPGTNRNGFRPSNDGGGSGRKDGGRDGDGPSDRRGGNGSGEGNGRRGGDRDKVPEEDSDVSSDEEGEDENSSDSAEEDPSTVSAAVSDSDVSCDLWRRVRLAINWHSASHPPAIQWSEPQEFAGRPDDQPSGPVVFNAMVSGRNSALSNPDARNNMFVSGDPLEEYLCEQIPLPSIGCVFLLLVIVEALIIIRREASMQPRRNAPGHSVATVDTDGSCDFWARVRMAMNWQQENRPLAIQWTEHQEIAGEPSYGQPTQPPSQHKRRQGKRLRVQRCGRRASRRQLTNSRKPHHTPLHGKVMTWTKADMRRAGIRRNPTRSVLRCSKHRRRRLRSVGRDPPPGGSNNDWHDLAGLHGQCSDNVQAAVNPGQNGNQRNRGHQLQPFPGNSHASGYVPLNRPPLQIRTGNTLWAQCEQDTEAVEAAEAGEAGEDRSNDVPLRQRTEIRLRQNLVLEFEDLADVPSETEDEDQDDDEDEGISLHWPALLQPHRGNPSVIINQGQNLAEAEEQSHTTSVPGDQAEAVGEILTVNPWSAPTSSAAEGGSATRQPQGVFYWQ</sequence>
<comment type="caution">
    <text evidence="2">The sequence shown here is derived from an EMBL/GenBank/DDBJ whole genome shotgun (WGS) entry which is preliminary data.</text>
</comment>
<name>A0ABD0JZU8_9CAEN</name>
<feature type="non-terminal residue" evidence="2">
    <location>
        <position position="737"/>
    </location>
</feature>
<feature type="region of interest" description="Disordered" evidence="1">
    <location>
        <begin position="713"/>
        <end position="737"/>
    </location>
</feature>
<feature type="region of interest" description="Disordered" evidence="1">
    <location>
        <begin position="546"/>
        <end position="579"/>
    </location>
</feature>
<dbReference type="EMBL" id="JACVVK020000286">
    <property type="protein sequence ID" value="KAK7480181.1"/>
    <property type="molecule type" value="Genomic_DNA"/>
</dbReference>
<feature type="compositionally biased region" description="Polar residues" evidence="1">
    <location>
        <begin position="35"/>
        <end position="60"/>
    </location>
</feature>
<feature type="compositionally biased region" description="Basic residues" evidence="1">
    <location>
        <begin position="1"/>
        <end position="12"/>
    </location>
</feature>
<feature type="region of interest" description="Disordered" evidence="1">
    <location>
        <begin position="1"/>
        <end position="93"/>
    </location>
</feature>
<feature type="compositionally biased region" description="Polar residues" evidence="1">
    <location>
        <begin position="713"/>
        <end position="730"/>
    </location>
</feature>
<feature type="region of interest" description="Disordered" evidence="1">
    <location>
        <begin position="157"/>
        <end position="270"/>
    </location>
</feature>
<evidence type="ECO:0000313" key="3">
    <source>
        <dbReference type="Proteomes" id="UP001519460"/>
    </source>
</evidence>
<reference evidence="2 3" key="1">
    <citation type="journal article" date="2023" name="Sci. Data">
        <title>Genome assembly of the Korean intertidal mud-creeper Batillaria attramentaria.</title>
        <authorList>
            <person name="Patra A.K."/>
            <person name="Ho P.T."/>
            <person name="Jun S."/>
            <person name="Lee S.J."/>
            <person name="Kim Y."/>
            <person name="Won Y.J."/>
        </authorList>
    </citation>
    <scope>NUCLEOTIDE SEQUENCE [LARGE SCALE GENOMIC DNA]</scope>
    <source>
        <strain evidence="2">Wonlab-2016</strain>
    </source>
</reference>
<feature type="region of interest" description="Disordered" evidence="1">
    <location>
        <begin position="431"/>
        <end position="534"/>
    </location>
</feature>
<keyword evidence="3" id="KW-1185">Reference proteome</keyword>
<evidence type="ECO:0000256" key="1">
    <source>
        <dbReference type="SAM" id="MobiDB-lite"/>
    </source>
</evidence>
<evidence type="ECO:0000313" key="2">
    <source>
        <dbReference type="EMBL" id="KAK7480181.1"/>
    </source>
</evidence>
<dbReference type="Proteomes" id="UP001519460">
    <property type="component" value="Unassembled WGS sequence"/>
</dbReference>
<feature type="compositionally biased region" description="Basic and acidic residues" evidence="1">
    <location>
        <begin position="225"/>
        <end position="237"/>
    </location>
</feature>
<feature type="compositionally biased region" description="Basic residues" evidence="1">
    <location>
        <begin position="444"/>
        <end position="464"/>
    </location>
</feature>
<feature type="compositionally biased region" description="Basic and acidic residues" evidence="1">
    <location>
        <begin position="201"/>
        <end position="217"/>
    </location>
</feature>
<organism evidence="2 3">
    <name type="scientific">Batillaria attramentaria</name>
    <dbReference type="NCBI Taxonomy" id="370345"/>
    <lineage>
        <taxon>Eukaryota</taxon>
        <taxon>Metazoa</taxon>
        <taxon>Spiralia</taxon>
        <taxon>Lophotrochozoa</taxon>
        <taxon>Mollusca</taxon>
        <taxon>Gastropoda</taxon>
        <taxon>Caenogastropoda</taxon>
        <taxon>Sorbeoconcha</taxon>
        <taxon>Cerithioidea</taxon>
        <taxon>Batillariidae</taxon>
        <taxon>Batillaria</taxon>
    </lineage>
</organism>
<proteinExistence type="predicted"/>